<dbReference type="Pfam" id="PF03648">
    <property type="entry name" value="Glyco_hydro_67N"/>
    <property type="match status" value="1"/>
</dbReference>
<protein>
    <recommendedName>
        <fullName evidence="2">Alpha glucuronidase N-terminal domain-containing protein</fullName>
    </recommendedName>
</protein>
<evidence type="ECO:0000259" key="2">
    <source>
        <dbReference type="Pfam" id="PF03648"/>
    </source>
</evidence>
<dbReference type="InterPro" id="IPR029018">
    <property type="entry name" value="Hex-like_dom2"/>
</dbReference>
<dbReference type="InterPro" id="IPR005154">
    <property type="entry name" value="Glyco_hydro_67_aGlcAse_N"/>
</dbReference>
<dbReference type="PANTHER" id="PTHR47406">
    <property type="entry name" value="COAGULATION FACTOR 5/8 TYPE, C-TERMINAL"/>
    <property type="match status" value="1"/>
</dbReference>
<dbReference type="SUPFAM" id="SSF55545">
    <property type="entry name" value="beta-N-acetylhexosaminidase-like domain"/>
    <property type="match status" value="1"/>
</dbReference>
<dbReference type="Gene3D" id="3.20.20.70">
    <property type="entry name" value="Aldolase class I"/>
    <property type="match status" value="1"/>
</dbReference>
<accession>A0A0H3U8P2</accession>
<name>A0A0H3U8P2_9BACT</name>
<sequence>MTNYILAEHGHTKWRIVMSHPAHETVKLACDELFKFVMQMSGAALPVQTELVANGEYEILVGRSGRLQHYGIEVDWDALGEEGYIIRTAEHYLLLAGATPRATLYAVYAFLEEELGCRWFASDCSFIPRKSVVTYPEINRTDAPAFESREAYWRDAFDGDFAVRNRMNGNKADISVRQGGRMKFYNFHHSFDDLVPPTQYFDTHPEYFAMVDGKRVREYTQLCLTNPDVLRLSVEKVKQWIRENPDCRVFSVAQNDWDNHCECPACAAIDEREGSPAGTMITFVNKLAEEIEKEYPNVLIHTFAYRYTRKTPKFVRPRNNVIVRLCSIECCFSHPLKGGLRVPLAKDPYACDRGGWLPECESSGHNHFLEDLRAWSEITPRLYVWDYVTEFGNYLLPIPNFDVLDKNLQLFRELGVKGILEQGNFSHGGGGHLAELEAYLQAKLMWNPDADIEAHMMDFLNGYYGAASAPFVRQYIELWQEASRPYHVTIYENEFSKHITDELVEKSIALLGEAIYHAQDEKCHARLEKLMLCMDYIVICRMPIGTAGRGALITRFGWKLREAGIDEIHERWTLEESLEQMRVGQTRNQQKRAIANDYKM</sequence>
<dbReference type="GO" id="GO:0045493">
    <property type="term" value="P:xylan catabolic process"/>
    <property type="evidence" value="ECO:0007669"/>
    <property type="project" value="InterPro"/>
</dbReference>
<keyword evidence="1" id="KW-0378">Hydrolase</keyword>
<dbReference type="AlphaFoldDB" id="A0A0H3U8P2"/>
<dbReference type="InterPro" id="IPR032287">
    <property type="entry name" value="DUF4838"/>
</dbReference>
<feature type="domain" description="Alpha glucuronidase N-terminal" evidence="2">
    <location>
        <begin position="15"/>
        <end position="109"/>
    </location>
</feature>
<evidence type="ECO:0000256" key="1">
    <source>
        <dbReference type="ARBA" id="ARBA00022801"/>
    </source>
</evidence>
<evidence type="ECO:0000313" key="3">
    <source>
        <dbReference type="EMBL" id="AIF26900.1"/>
    </source>
</evidence>
<reference evidence="3" key="1">
    <citation type="submission" date="2013-08" db="EMBL/GenBank/DDBJ databases">
        <title>Comparison of modified E. coli strains.</title>
        <authorList>
            <person name="Juergensen J."/>
            <person name="Bonge A."/>
            <person name="Streit W.R."/>
        </authorList>
    </citation>
    <scope>NUCLEOTIDE SEQUENCE</scope>
</reference>
<dbReference type="PANTHER" id="PTHR47406:SF2">
    <property type="entry name" value="ALPHA GLUCURONIDASE N-TERMINAL DOMAIN-CONTAINING PROTEIN"/>
    <property type="match status" value="1"/>
</dbReference>
<proteinExistence type="predicted"/>
<dbReference type="Gene3D" id="3.30.379.10">
    <property type="entry name" value="Chitobiase/beta-hexosaminidase domain 2-like"/>
    <property type="match status" value="1"/>
</dbReference>
<organism evidence="3">
    <name type="scientific">uncultured bacterium fosmid pJB148G3</name>
    <dbReference type="NCBI Taxonomy" id="1478052"/>
    <lineage>
        <taxon>Bacteria</taxon>
        <taxon>environmental samples</taxon>
    </lineage>
</organism>
<dbReference type="InterPro" id="IPR013785">
    <property type="entry name" value="Aldolase_TIM"/>
</dbReference>
<dbReference type="EMBL" id="KF540250">
    <property type="protein sequence ID" value="AIF26900.1"/>
    <property type="molecule type" value="Genomic_DNA"/>
</dbReference>
<dbReference type="Pfam" id="PF16126">
    <property type="entry name" value="DUF4838"/>
    <property type="match status" value="1"/>
</dbReference>
<dbReference type="GO" id="GO:0046559">
    <property type="term" value="F:alpha-glucuronidase activity"/>
    <property type="evidence" value="ECO:0007669"/>
    <property type="project" value="InterPro"/>
</dbReference>